<reference evidence="10 11" key="1">
    <citation type="submission" date="2015-03" db="EMBL/GenBank/DDBJ databases">
        <authorList>
            <person name="Zheng J."/>
            <person name="Ganezle M."/>
        </authorList>
    </citation>
    <scope>NUCLEOTIDE SEQUENCE [LARGE SCALE GENOMIC DNA]</scope>
    <source>
        <strain evidence="10 11">LP38</strain>
    </source>
</reference>
<evidence type="ECO:0000256" key="1">
    <source>
        <dbReference type="ARBA" id="ARBA00010982"/>
    </source>
</evidence>
<keyword evidence="3 7" id="KW-0808">Transferase</keyword>
<dbReference type="InterPro" id="IPR020615">
    <property type="entry name" value="Thiolase_acyl_enz_int_AS"/>
</dbReference>
<evidence type="ECO:0000256" key="2">
    <source>
        <dbReference type="ARBA" id="ARBA00012705"/>
    </source>
</evidence>
<protein>
    <recommendedName>
        <fullName evidence="2">acetyl-CoA C-acetyltransferase</fullName>
        <ecNumber evidence="2">2.3.1.9</ecNumber>
    </recommendedName>
    <alternativeName>
        <fullName evidence="5">Acetoacetyl-CoA thiolase</fullName>
    </alternativeName>
</protein>
<evidence type="ECO:0000256" key="4">
    <source>
        <dbReference type="ARBA" id="ARBA00023315"/>
    </source>
</evidence>
<dbReference type="InterPro" id="IPR020610">
    <property type="entry name" value="Thiolase_AS"/>
</dbReference>
<dbReference type="PROSITE" id="PS00098">
    <property type="entry name" value="THIOLASE_1"/>
    <property type="match status" value="1"/>
</dbReference>
<proteinExistence type="inferred from homology"/>
<gene>
    <name evidence="10" type="ORF">VC81_06565</name>
</gene>
<evidence type="ECO:0000256" key="5">
    <source>
        <dbReference type="ARBA" id="ARBA00030755"/>
    </source>
</evidence>
<accession>A0A0F3RRT8</accession>
<dbReference type="PIRSF" id="PIRSF000429">
    <property type="entry name" value="Ac-CoA_Ac_transf"/>
    <property type="match status" value="1"/>
</dbReference>
<keyword evidence="4 7" id="KW-0012">Acyltransferase</keyword>
<feature type="active site" description="Proton acceptor" evidence="6">
    <location>
        <position position="375"/>
    </location>
</feature>
<dbReference type="Pfam" id="PF02803">
    <property type="entry name" value="Thiolase_C"/>
    <property type="match status" value="1"/>
</dbReference>
<dbReference type="EC" id="2.3.1.9" evidence="2"/>
<dbReference type="PANTHER" id="PTHR18919:SF107">
    <property type="entry name" value="ACETYL-COA ACETYLTRANSFERASE, CYTOSOLIC"/>
    <property type="match status" value="1"/>
</dbReference>
<dbReference type="PROSITE" id="PS00737">
    <property type="entry name" value="THIOLASE_2"/>
    <property type="match status" value="1"/>
</dbReference>
<dbReference type="Proteomes" id="UP000033491">
    <property type="component" value="Unassembled WGS sequence"/>
</dbReference>
<dbReference type="PATRIC" id="fig|216463.3.peg.412"/>
<dbReference type="SUPFAM" id="SSF53901">
    <property type="entry name" value="Thiolase-like"/>
    <property type="match status" value="2"/>
</dbReference>
<sequence>MVDEVVIMSAVRTPIGKFGRSFQAVSAVTLGTIAAQAAIQRSGLTPEQIQQTIFGTVVQAGLGQNVARQVELHAGIPATSTAMTVNQVCGSSLKAIRLGQAAILMGDADAVLVGGTESMSQAPYLSAQTRWGHKLGDVSLTDSLSHDGLTDAFHHYPMGITAENVAARYHVSRADQDAFALASQHKAAQAQAANRFADEIVPVTVGDTVVAHDESVRSTTSLAKLAALPLAFQENGTVTAGNAAPLNDGAAAMVLMRKSAAEAAHLPYLATLTGFREVGIDPALMGYAPKLAIEQLLDQQHLAVADLDRIELNEAFAAQSVAVARDLALPADRLNVNGGAIALGHPLGASGTRIVVTLLYELLHADKQRGLAAMCIGGGMGMALTLERS</sequence>
<evidence type="ECO:0000259" key="8">
    <source>
        <dbReference type="Pfam" id="PF00108"/>
    </source>
</evidence>
<dbReference type="EMBL" id="JZCR01000015">
    <property type="protein sequence ID" value="KJW12743.1"/>
    <property type="molecule type" value="Genomic_DNA"/>
</dbReference>
<organism evidence="10 11">
    <name type="scientific">Levilactobacillus spicheri</name>
    <dbReference type="NCBI Taxonomy" id="216463"/>
    <lineage>
        <taxon>Bacteria</taxon>
        <taxon>Bacillati</taxon>
        <taxon>Bacillota</taxon>
        <taxon>Bacilli</taxon>
        <taxon>Lactobacillales</taxon>
        <taxon>Lactobacillaceae</taxon>
        <taxon>Levilactobacillus</taxon>
    </lineage>
</organism>
<evidence type="ECO:0000256" key="3">
    <source>
        <dbReference type="ARBA" id="ARBA00022679"/>
    </source>
</evidence>
<evidence type="ECO:0000313" key="11">
    <source>
        <dbReference type="Proteomes" id="UP000033491"/>
    </source>
</evidence>
<dbReference type="Pfam" id="PF00108">
    <property type="entry name" value="Thiolase_N"/>
    <property type="match status" value="1"/>
</dbReference>
<feature type="active site" description="Proton acceptor" evidence="6">
    <location>
        <position position="345"/>
    </location>
</feature>
<dbReference type="InterPro" id="IPR020617">
    <property type="entry name" value="Thiolase_C"/>
</dbReference>
<evidence type="ECO:0000256" key="7">
    <source>
        <dbReference type="RuleBase" id="RU003557"/>
    </source>
</evidence>
<dbReference type="Gene3D" id="3.40.47.10">
    <property type="match status" value="2"/>
</dbReference>
<dbReference type="RefSeq" id="WP_045807281.1">
    <property type="nucleotide sequence ID" value="NZ_JZCR01000015.1"/>
</dbReference>
<dbReference type="PROSITE" id="PS00099">
    <property type="entry name" value="THIOLASE_3"/>
    <property type="match status" value="1"/>
</dbReference>
<comment type="similarity">
    <text evidence="1 7">Belongs to the thiolase-like superfamily. Thiolase family.</text>
</comment>
<feature type="active site" description="Acyl-thioester intermediate" evidence="6">
    <location>
        <position position="89"/>
    </location>
</feature>
<dbReference type="OrthoDB" id="9764892at2"/>
<dbReference type="InterPro" id="IPR016039">
    <property type="entry name" value="Thiolase-like"/>
</dbReference>
<dbReference type="PANTHER" id="PTHR18919">
    <property type="entry name" value="ACETYL-COA C-ACYLTRANSFERASE"/>
    <property type="match status" value="1"/>
</dbReference>
<evidence type="ECO:0000256" key="6">
    <source>
        <dbReference type="PIRSR" id="PIRSR000429-1"/>
    </source>
</evidence>
<name>A0A0F3RRT8_9LACO</name>
<dbReference type="AlphaFoldDB" id="A0A0F3RRT8"/>
<dbReference type="InterPro" id="IPR020616">
    <property type="entry name" value="Thiolase_N"/>
</dbReference>
<feature type="domain" description="Thiolase C-terminal" evidence="9">
    <location>
        <begin position="268"/>
        <end position="388"/>
    </location>
</feature>
<dbReference type="GO" id="GO:0003985">
    <property type="term" value="F:acetyl-CoA C-acetyltransferase activity"/>
    <property type="evidence" value="ECO:0007669"/>
    <property type="project" value="UniProtKB-EC"/>
</dbReference>
<dbReference type="STRING" id="216463.VC81_06565"/>
<dbReference type="InterPro" id="IPR020613">
    <property type="entry name" value="Thiolase_CS"/>
</dbReference>
<dbReference type="NCBIfam" id="TIGR01930">
    <property type="entry name" value="AcCoA-C-Actrans"/>
    <property type="match status" value="1"/>
</dbReference>
<dbReference type="FunFam" id="3.40.47.10:FF:000010">
    <property type="entry name" value="Acetyl-CoA acetyltransferase (Thiolase)"/>
    <property type="match status" value="1"/>
</dbReference>
<evidence type="ECO:0000259" key="9">
    <source>
        <dbReference type="Pfam" id="PF02803"/>
    </source>
</evidence>
<dbReference type="CDD" id="cd00751">
    <property type="entry name" value="thiolase"/>
    <property type="match status" value="1"/>
</dbReference>
<evidence type="ECO:0000313" key="10">
    <source>
        <dbReference type="EMBL" id="KJW12743.1"/>
    </source>
</evidence>
<comment type="caution">
    <text evidence="10">The sequence shown here is derived from an EMBL/GenBank/DDBJ whole genome shotgun (WGS) entry which is preliminary data.</text>
</comment>
<dbReference type="InterPro" id="IPR002155">
    <property type="entry name" value="Thiolase"/>
</dbReference>
<feature type="domain" description="Thiolase N-terminal" evidence="8">
    <location>
        <begin position="5"/>
        <end position="259"/>
    </location>
</feature>